<accession>A0AAW8EB89</accession>
<comment type="subcellular location">
    <subcellularLocation>
        <location evidence="1">Cell envelope</location>
    </subcellularLocation>
</comment>
<evidence type="ECO:0000256" key="4">
    <source>
        <dbReference type="SAM" id="SignalP"/>
    </source>
</evidence>
<dbReference type="EMBL" id="JAUSRV010000002">
    <property type="protein sequence ID" value="MDP9969396.1"/>
    <property type="molecule type" value="Genomic_DNA"/>
</dbReference>
<dbReference type="InterPro" id="IPR025997">
    <property type="entry name" value="SBP_2_dom"/>
</dbReference>
<dbReference type="Pfam" id="PF13407">
    <property type="entry name" value="Peripla_BP_4"/>
    <property type="match status" value="1"/>
</dbReference>
<dbReference type="GeneID" id="99714952"/>
<dbReference type="InterPro" id="IPR028082">
    <property type="entry name" value="Peripla_BP_I"/>
</dbReference>
<dbReference type="Gene3D" id="3.40.50.2300">
    <property type="match status" value="2"/>
</dbReference>
<dbReference type="GO" id="GO:0030313">
    <property type="term" value="C:cell envelope"/>
    <property type="evidence" value="ECO:0007669"/>
    <property type="project" value="UniProtKB-SubCell"/>
</dbReference>
<proteinExistence type="inferred from homology"/>
<dbReference type="AlphaFoldDB" id="A0AAW8EB89"/>
<comment type="caution">
    <text evidence="6">The sequence shown here is derived from an EMBL/GenBank/DDBJ whole genome shotgun (WGS) entry which is preliminary data.</text>
</comment>
<evidence type="ECO:0000256" key="3">
    <source>
        <dbReference type="ARBA" id="ARBA00022729"/>
    </source>
</evidence>
<evidence type="ECO:0000313" key="6">
    <source>
        <dbReference type="EMBL" id="MDP9969396.1"/>
    </source>
</evidence>
<comment type="similarity">
    <text evidence="2">Belongs to the bacterial solute-binding protein 2 family.</text>
</comment>
<dbReference type="Proteomes" id="UP001224845">
    <property type="component" value="Unassembled WGS sequence"/>
</dbReference>
<keyword evidence="3 4" id="KW-0732">Signal</keyword>
<dbReference type="CDD" id="cd06315">
    <property type="entry name" value="PBP1_ABC_sugar_binding-like"/>
    <property type="match status" value="1"/>
</dbReference>
<dbReference type="GO" id="GO:0030246">
    <property type="term" value="F:carbohydrate binding"/>
    <property type="evidence" value="ECO:0007669"/>
    <property type="project" value="UniProtKB-ARBA"/>
</dbReference>
<feature type="domain" description="Periplasmic binding protein" evidence="5">
    <location>
        <begin position="66"/>
        <end position="328"/>
    </location>
</feature>
<feature type="signal peptide" evidence="4">
    <location>
        <begin position="1"/>
        <end position="30"/>
    </location>
</feature>
<name>A0AAW8EB89_VARPD</name>
<evidence type="ECO:0000259" key="5">
    <source>
        <dbReference type="Pfam" id="PF13407"/>
    </source>
</evidence>
<protein>
    <submittedName>
        <fullName evidence="6">Ribose transport system substrate-binding protein</fullName>
    </submittedName>
</protein>
<dbReference type="RefSeq" id="WP_062366633.1">
    <property type="nucleotide sequence ID" value="NZ_CAIGKF010000002.1"/>
</dbReference>
<evidence type="ECO:0000256" key="2">
    <source>
        <dbReference type="ARBA" id="ARBA00007639"/>
    </source>
</evidence>
<evidence type="ECO:0000313" key="7">
    <source>
        <dbReference type="Proteomes" id="UP001224845"/>
    </source>
</evidence>
<gene>
    <name evidence="6" type="ORF">J2W39_000624</name>
</gene>
<dbReference type="PANTHER" id="PTHR46847:SF1">
    <property type="entry name" value="D-ALLOSE-BINDING PERIPLASMIC PROTEIN-RELATED"/>
    <property type="match status" value="1"/>
</dbReference>
<evidence type="ECO:0000256" key="1">
    <source>
        <dbReference type="ARBA" id="ARBA00004196"/>
    </source>
</evidence>
<reference evidence="6" key="1">
    <citation type="submission" date="2023-07" db="EMBL/GenBank/DDBJ databases">
        <title>Sorghum-associated microbial communities from plants grown in Nebraska, USA.</title>
        <authorList>
            <person name="Schachtman D."/>
        </authorList>
    </citation>
    <scope>NUCLEOTIDE SEQUENCE</scope>
    <source>
        <strain evidence="6">DS3315</strain>
    </source>
</reference>
<dbReference type="PANTHER" id="PTHR46847">
    <property type="entry name" value="D-ALLOSE-BINDING PERIPLASMIC PROTEIN-RELATED"/>
    <property type="match status" value="1"/>
</dbReference>
<sequence>MKKKSVVPARTVAAAVLALCAAALAPKAMADDFLDAAKKKVEIATMTKEKWDGPTTGPKAAAGKTIVFVAGDMKNGGIVGVSKGVEEAARAIGWTVRVIDGQGTVSGRTAALNQALAVKPAGIVVGGFDTTEQKAAFSGAAKSGIPLVGWHSGEQPGPNDKAGLFANVTTVTDDVADVAASWVVADSGGKAGVVIFTDSQYAIALYKARAMEAVIKKCGGCTVLSFEDSPISESSTRMPQLTTSLLQRFGDKWTHSLAINDLYFDFMGPSLTAAGKKGDGSPKAVSAGDGSEAAYQRIRTQRYQAGTVPEPLNMQGWQIVDELNRAFAKEKWSGYVPKVHLVTAGNVGKDGGPKNVFDPDNGYRTQYKAVWGK</sequence>
<dbReference type="SUPFAM" id="SSF53822">
    <property type="entry name" value="Periplasmic binding protein-like I"/>
    <property type="match status" value="1"/>
</dbReference>
<feature type="chain" id="PRO_5043611478" evidence="4">
    <location>
        <begin position="31"/>
        <end position="373"/>
    </location>
</feature>
<organism evidence="6 7">
    <name type="scientific">Variovorax paradoxus</name>
    <dbReference type="NCBI Taxonomy" id="34073"/>
    <lineage>
        <taxon>Bacteria</taxon>
        <taxon>Pseudomonadati</taxon>
        <taxon>Pseudomonadota</taxon>
        <taxon>Betaproteobacteria</taxon>
        <taxon>Burkholderiales</taxon>
        <taxon>Comamonadaceae</taxon>
        <taxon>Variovorax</taxon>
    </lineage>
</organism>